<gene>
    <name evidence="1" type="ORF">IFM89_032721</name>
</gene>
<reference evidence="1 2" key="1">
    <citation type="submission" date="2020-10" db="EMBL/GenBank/DDBJ databases">
        <title>The Coptis chinensis genome and diversification of protoberbering-type alkaloids.</title>
        <authorList>
            <person name="Wang B."/>
            <person name="Shu S."/>
            <person name="Song C."/>
            <person name="Liu Y."/>
        </authorList>
    </citation>
    <scope>NUCLEOTIDE SEQUENCE [LARGE SCALE GENOMIC DNA]</scope>
    <source>
        <strain evidence="1">HL-2020</strain>
        <tissue evidence="1">Leaf</tissue>
    </source>
</reference>
<evidence type="ECO:0008006" key="3">
    <source>
        <dbReference type="Google" id="ProtNLM"/>
    </source>
</evidence>
<dbReference type="AlphaFoldDB" id="A0A835LND4"/>
<protein>
    <recommendedName>
        <fullName evidence="3">DUF674 domain-containing protein</fullName>
    </recommendedName>
</protein>
<evidence type="ECO:0000313" key="1">
    <source>
        <dbReference type="EMBL" id="KAF9598867.1"/>
    </source>
</evidence>
<dbReference type="EMBL" id="JADFTS010000007">
    <property type="protein sequence ID" value="KAF9598867.1"/>
    <property type="molecule type" value="Genomic_DNA"/>
</dbReference>
<proteinExistence type="predicted"/>
<sequence length="233" mass="25085">MCSSPAFGNTWSAFGSSGFGSVSTPIFGSSHPVSNTGNISIKLLINREKNKVLFAESDGDFVDVLFSLLTLPMGTIIRLLGAKSNMGSMDKLYNSVANLDKEHLKTQDEEAPLVCLSCDLCNLVSHLSYESQCPHGKSGYVLEVVNPKSPTKETTNGGGFMKDEMIYMVTDTLDIKPLSPLLAISLSSTLDVAVHDIEEHVVHVGEEEALKLLEASLTSKSVLNDVFALELEG</sequence>
<dbReference type="InterPro" id="IPR007750">
    <property type="entry name" value="DUF674"/>
</dbReference>
<dbReference type="PANTHER" id="PTHR33103">
    <property type="entry name" value="OS01G0153900 PROTEIN"/>
    <property type="match status" value="1"/>
</dbReference>
<dbReference type="OrthoDB" id="1099638at2759"/>
<dbReference type="PANTHER" id="PTHR33103:SF27">
    <property type="entry name" value="OS04G0594700 PROTEIN"/>
    <property type="match status" value="1"/>
</dbReference>
<organism evidence="1 2">
    <name type="scientific">Coptis chinensis</name>
    <dbReference type="NCBI Taxonomy" id="261450"/>
    <lineage>
        <taxon>Eukaryota</taxon>
        <taxon>Viridiplantae</taxon>
        <taxon>Streptophyta</taxon>
        <taxon>Embryophyta</taxon>
        <taxon>Tracheophyta</taxon>
        <taxon>Spermatophyta</taxon>
        <taxon>Magnoliopsida</taxon>
        <taxon>Ranunculales</taxon>
        <taxon>Ranunculaceae</taxon>
        <taxon>Coptidoideae</taxon>
        <taxon>Coptis</taxon>
    </lineage>
</organism>
<dbReference type="Proteomes" id="UP000631114">
    <property type="component" value="Unassembled WGS sequence"/>
</dbReference>
<dbReference type="Pfam" id="PF05056">
    <property type="entry name" value="DUF674"/>
    <property type="match status" value="2"/>
</dbReference>
<keyword evidence="2" id="KW-1185">Reference proteome</keyword>
<comment type="caution">
    <text evidence="1">The sequence shown here is derived from an EMBL/GenBank/DDBJ whole genome shotgun (WGS) entry which is preliminary data.</text>
</comment>
<accession>A0A835LND4</accession>
<evidence type="ECO:0000313" key="2">
    <source>
        <dbReference type="Proteomes" id="UP000631114"/>
    </source>
</evidence>
<name>A0A835LND4_9MAGN</name>